<comment type="caution">
    <text evidence="3">The sequence shown here is derived from an EMBL/GenBank/DDBJ whole genome shotgun (WGS) entry which is preliminary data.</text>
</comment>
<protein>
    <submittedName>
        <fullName evidence="3">Cytochrome P450</fullName>
    </submittedName>
</protein>
<dbReference type="PANTHER" id="PTHR46696:SF1">
    <property type="entry name" value="CYTOCHROME P450 YJIB-RELATED"/>
    <property type="match status" value="1"/>
</dbReference>
<keyword evidence="2" id="KW-0479">Metal-binding</keyword>
<dbReference type="InterPro" id="IPR017972">
    <property type="entry name" value="Cyt_P450_CS"/>
</dbReference>
<evidence type="ECO:0000313" key="3">
    <source>
        <dbReference type="EMBL" id="MFA1557144.1"/>
    </source>
</evidence>
<sequence length="429" mass="46378">MSGVPEPFAPVHDADPYPLLAGLREAGPIHLCRMPDGQRVWLVVRHAEARQVLLDPRMSKDPRNARPEWQAANRGNPLADRSVLGPNLGVVDPPDHTRLRRLVSRAFGPARVEGLRSHVRDLVDDLVDGLTGRARADLVAAFAEPLPSIVICRLLGVPAGDRRGFRGWVRDIVSAEPGADQGVLAERRHDASLRLGSYLGKLTEAKRADPGDDLISDLLKAHDDGDRLTADELQSMLFVLLIGGYETTLNLISSGVLRLCEAGLWRAVGASPELAGPAVEELLRFDNSVKTTFWRFPKVDVAVGDVVVGAGEPLMVSLAAVNRDPAANAVPDRFVLHRADRRHLGFGLGPHYCVGAPLARLEAEVALEALTRRCPELRVTAAPEILAWHHSPIIRGVRELPISPGRVRARASRAGELSDASATGPKTDG</sequence>
<accession>A0ABV4R2K5</accession>
<gene>
    <name evidence="3" type="ORF">SM436_25995</name>
</gene>
<keyword evidence="4" id="KW-1185">Reference proteome</keyword>
<dbReference type="InterPro" id="IPR001128">
    <property type="entry name" value="Cyt_P450"/>
</dbReference>
<dbReference type="PRINTS" id="PR00359">
    <property type="entry name" value="BP450"/>
</dbReference>
<organism evidence="3 4">
    <name type="scientific">Actinomadura chokoriensis</name>
    <dbReference type="NCBI Taxonomy" id="454156"/>
    <lineage>
        <taxon>Bacteria</taxon>
        <taxon>Bacillati</taxon>
        <taxon>Actinomycetota</taxon>
        <taxon>Actinomycetes</taxon>
        <taxon>Streptosporangiales</taxon>
        <taxon>Thermomonosporaceae</taxon>
        <taxon>Actinomadura</taxon>
    </lineage>
</organism>
<dbReference type="InterPro" id="IPR036396">
    <property type="entry name" value="Cyt_P450_sf"/>
</dbReference>
<dbReference type="Gene3D" id="1.10.630.10">
    <property type="entry name" value="Cytochrome P450"/>
    <property type="match status" value="1"/>
</dbReference>
<evidence type="ECO:0000313" key="4">
    <source>
        <dbReference type="Proteomes" id="UP001569904"/>
    </source>
</evidence>
<dbReference type="SUPFAM" id="SSF48264">
    <property type="entry name" value="Cytochrome P450"/>
    <property type="match status" value="1"/>
</dbReference>
<keyword evidence="2" id="KW-0560">Oxidoreductase</keyword>
<proteinExistence type="inferred from homology"/>
<dbReference type="PRINTS" id="PR00385">
    <property type="entry name" value="P450"/>
</dbReference>
<reference evidence="3 4" key="1">
    <citation type="submission" date="2023-11" db="EMBL/GenBank/DDBJ databases">
        <title>Actinomadura monticuli sp. nov., isolated from volcanic ash.</title>
        <authorList>
            <person name="Lee S.D."/>
            <person name="Yang H."/>
            <person name="Kim I.S."/>
        </authorList>
    </citation>
    <scope>NUCLEOTIDE SEQUENCE [LARGE SCALE GENOMIC DNA]</scope>
    <source>
        <strain evidence="3 4">DSM 45346</strain>
    </source>
</reference>
<keyword evidence="2" id="KW-0408">Iron</keyword>
<dbReference type="InterPro" id="IPR002397">
    <property type="entry name" value="Cyt_P450_B"/>
</dbReference>
<dbReference type="Proteomes" id="UP001569904">
    <property type="component" value="Unassembled WGS sequence"/>
</dbReference>
<dbReference type="RefSeq" id="WP_371943887.1">
    <property type="nucleotide sequence ID" value="NZ_JAXCEH010000019.1"/>
</dbReference>
<dbReference type="Pfam" id="PF00067">
    <property type="entry name" value="p450"/>
    <property type="match status" value="1"/>
</dbReference>
<evidence type="ECO:0000256" key="1">
    <source>
        <dbReference type="ARBA" id="ARBA00010617"/>
    </source>
</evidence>
<evidence type="ECO:0000256" key="2">
    <source>
        <dbReference type="RuleBase" id="RU000461"/>
    </source>
</evidence>
<keyword evidence="2" id="KW-0503">Monooxygenase</keyword>
<dbReference type="PROSITE" id="PS00086">
    <property type="entry name" value="CYTOCHROME_P450"/>
    <property type="match status" value="1"/>
</dbReference>
<name>A0ABV4R2K5_9ACTN</name>
<dbReference type="PANTHER" id="PTHR46696">
    <property type="entry name" value="P450, PUTATIVE (EUROFUNG)-RELATED"/>
    <property type="match status" value="1"/>
</dbReference>
<dbReference type="CDD" id="cd11029">
    <property type="entry name" value="CYP107-like"/>
    <property type="match status" value="1"/>
</dbReference>
<dbReference type="EMBL" id="JAXCEH010000019">
    <property type="protein sequence ID" value="MFA1557144.1"/>
    <property type="molecule type" value="Genomic_DNA"/>
</dbReference>
<keyword evidence="2" id="KW-0349">Heme</keyword>
<comment type="similarity">
    <text evidence="1 2">Belongs to the cytochrome P450 family.</text>
</comment>